<evidence type="ECO:0000313" key="15">
    <source>
        <dbReference type="Proteomes" id="UP001172082"/>
    </source>
</evidence>
<accession>A0ABT8KM76</accession>
<dbReference type="EMBL" id="JAUJEA010000003">
    <property type="protein sequence ID" value="MDN5201837.1"/>
    <property type="molecule type" value="Genomic_DNA"/>
</dbReference>
<comment type="caution">
    <text evidence="14">The sequence shown here is derived from an EMBL/GenBank/DDBJ whole genome shotgun (WGS) entry which is preliminary data.</text>
</comment>
<dbReference type="InterPro" id="IPR004450">
    <property type="entry name" value="Thr_synthase-like"/>
</dbReference>
<dbReference type="InterPro" id="IPR000634">
    <property type="entry name" value="Ser/Thr_deHydtase_PyrdxlP-BS"/>
</dbReference>
<proteinExistence type="inferred from homology"/>
<dbReference type="Pfam" id="PF14821">
    <property type="entry name" value="Thr_synth_N"/>
    <property type="match status" value="1"/>
</dbReference>
<gene>
    <name evidence="14" type="primary">thrC</name>
    <name evidence="14" type="ORF">QQ008_10700</name>
</gene>
<evidence type="ECO:0000259" key="13">
    <source>
        <dbReference type="Pfam" id="PF14821"/>
    </source>
</evidence>
<dbReference type="EC" id="4.2.3.1" evidence="4 11"/>
<dbReference type="InterPro" id="IPR029144">
    <property type="entry name" value="Thr_synth_N"/>
</dbReference>
<feature type="domain" description="Tryptophan synthase beta chain-like PALP" evidence="12">
    <location>
        <begin position="84"/>
        <end position="366"/>
    </location>
</feature>
<keyword evidence="6" id="KW-0028">Amino-acid biosynthesis</keyword>
<dbReference type="InterPro" id="IPR036052">
    <property type="entry name" value="TrpB-like_PALP_sf"/>
</dbReference>
<dbReference type="PANTHER" id="PTHR42690:SF1">
    <property type="entry name" value="THREONINE SYNTHASE-LIKE 2"/>
    <property type="match status" value="1"/>
</dbReference>
<dbReference type="SUPFAM" id="SSF53686">
    <property type="entry name" value="Tryptophan synthase beta subunit-like PLP-dependent enzymes"/>
    <property type="match status" value="1"/>
</dbReference>
<protein>
    <recommendedName>
        <fullName evidence="5 11">Threonine synthase</fullName>
        <ecNumber evidence="4 11">4.2.3.1</ecNumber>
    </recommendedName>
</protein>
<dbReference type="InterPro" id="IPR037158">
    <property type="entry name" value="Thr_synth_N_sf"/>
</dbReference>
<evidence type="ECO:0000256" key="3">
    <source>
        <dbReference type="ARBA" id="ARBA00005517"/>
    </source>
</evidence>
<comment type="pathway">
    <text evidence="2">Amino-acid biosynthesis; L-threonine biosynthesis; L-threonine from L-aspartate: step 5/5.</text>
</comment>
<sequence length="432" mass="47905">MELYSTKKISPNVSIGEAVLKGLPDDNGLYMPVQIPELPKSFFDGIEKMTFQDIGFTVSQALLGKSVDDQSLRKILAEAFDFETPLVKIKEGFSVLELFHGPTAAFKDFGARFMSRLMRYFLQQTNQEINILVATSGDTGSAVGHGFLGVEGIRVTILYPKGKVSDIQEKQLTTIGGNVSALEIDGTFDDCQRLVKSAFLDEELSSKLNLTSANSINIARLIPQSFYYFHAYAQLKSDGKPVVFSVPSGNFGNLCGGLIAKKMGLPIAHFIASTNVNDIVPEYLRSGVFHARPSIETISNAMDVGNPSNFPRMLALHDWEYDKIKNEISAFSFDDNETKQAMREVFNECDYTLCPHTAVAYLGLKNWLQEQHEAFNGVLLSTAHPAKFIDVVEETLKAKILIPERLQEALSKEKVAQPMSGKFDDFKSWLLG</sequence>
<keyword evidence="9 14" id="KW-0456">Lyase</keyword>
<dbReference type="GO" id="GO:0004795">
    <property type="term" value="F:threonine synthase activity"/>
    <property type="evidence" value="ECO:0007669"/>
    <property type="project" value="UniProtKB-EC"/>
</dbReference>
<evidence type="ECO:0000256" key="10">
    <source>
        <dbReference type="ARBA" id="ARBA00049144"/>
    </source>
</evidence>
<dbReference type="Gene3D" id="3.40.50.1100">
    <property type="match status" value="2"/>
</dbReference>
<evidence type="ECO:0000256" key="6">
    <source>
        <dbReference type="ARBA" id="ARBA00022605"/>
    </source>
</evidence>
<evidence type="ECO:0000256" key="11">
    <source>
        <dbReference type="NCBIfam" id="TIGR00260"/>
    </source>
</evidence>
<dbReference type="NCBIfam" id="TIGR00260">
    <property type="entry name" value="thrC"/>
    <property type="match status" value="1"/>
</dbReference>
<dbReference type="RefSeq" id="WP_346751862.1">
    <property type="nucleotide sequence ID" value="NZ_JAUJEA010000003.1"/>
</dbReference>
<keyword evidence="15" id="KW-1185">Reference proteome</keyword>
<evidence type="ECO:0000256" key="8">
    <source>
        <dbReference type="ARBA" id="ARBA00022898"/>
    </source>
</evidence>
<organism evidence="14 15">
    <name type="scientific">Splendidivirga corallicola</name>
    <dbReference type="NCBI Taxonomy" id="3051826"/>
    <lineage>
        <taxon>Bacteria</taxon>
        <taxon>Pseudomonadati</taxon>
        <taxon>Bacteroidota</taxon>
        <taxon>Cytophagia</taxon>
        <taxon>Cytophagales</taxon>
        <taxon>Splendidivirgaceae</taxon>
        <taxon>Splendidivirga</taxon>
    </lineage>
</organism>
<dbReference type="PROSITE" id="PS00165">
    <property type="entry name" value="DEHYDRATASE_SER_THR"/>
    <property type="match status" value="1"/>
</dbReference>
<name>A0ABT8KM76_9BACT</name>
<dbReference type="Gene3D" id="3.90.1380.10">
    <property type="entry name" value="Threonine synthase, N-terminal domain"/>
    <property type="match status" value="1"/>
</dbReference>
<evidence type="ECO:0000256" key="2">
    <source>
        <dbReference type="ARBA" id="ARBA00004979"/>
    </source>
</evidence>
<dbReference type="PANTHER" id="PTHR42690">
    <property type="entry name" value="THREONINE SYNTHASE FAMILY MEMBER"/>
    <property type="match status" value="1"/>
</dbReference>
<comment type="cofactor">
    <cofactor evidence="1">
        <name>pyridoxal 5'-phosphate</name>
        <dbReference type="ChEBI" id="CHEBI:597326"/>
    </cofactor>
</comment>
<evidence type="ECO:0000256" key="7">
    <source>
        <dbReference type="ARBA" id="ARBA00022697"/>
    </source>
</evidence>
<keyword evidence="7" id="KW-0791">Threonine biosynthesis</keyword>
<evidence type="ECO:0000256" key="9">
    <source>
        <dbReference type="ARBA" id="ARBA00023239"/>
    </source>
</evidence>
<evidence type="ECO:0000313" key="14">
    <source>
        <dbReference type="EMBL" id="MDN5201837.1"/>
    </source>
</evidence>
<dbReference type="InterPro" id="IPR051166">
    <property type="entry name" value="Threonine_Synthase"/>
</dbReference>
<comment type="catalytic activity">
    <reaction evidence="10">
        <text>O-phospho-L-homoserine + H2O = L-threonine + phosphate</text>
        <dbReference type="Rhea" id="RHEA:10840"/>
        <dbReference type="ChEBI" id="CHEBI:15377"/>
        <dbReference type="ChEBI" id="CHEBI:43474"/>
        <dbReference type="ChEBI" id="CHEBI:57590"/>
        <dbReference type="ChEBI" id="CHEBI:57926"/>
        <dbReference type="EC" id="4.2.3.1"/>
    </reaction>
</comment>
<keyword evidence="8" id="KW-0663">Pyridoxal phosphate</keyword>
<evidence type="ECO:0000256" key="5">
    <source>
        <dbReference type="ARBA" id="ARBA00018679"/>
    </source>
</evidence>
<evidence type="ECO:0000259" key="12">
    <source>
        <dbReference type="Pfam" id="PF00291"/>
    </source>
</evidence>
<dbReference type="Proteomes" id="UP001172082">
    <property type="component" value="Unassembled WGS sequence"/>
</dbReference>
<evidence type="ECO:0000256" key="1">
    <source>
        <dbReference type="ARBA" id="ARBA00001933"/>
    </source>
</evidence>
<dbReference type="Pfam" id="PF00291">
    <property type="entry name" value="PALP"/>
    <property type="match status" value="1"/>
</dbReference>
<comment type="similarity">
    <text evidence="3">Belongs to the threonine synthase family.</text>
</comment>
<evidence type="ECO:0000256" key="4">
    <source>
        <dbReference type="ARBA" id="ARBA00013028"/>
    </source>
</evidence>
<feature type="domain" description="Threonine synthase N-terminal" evidence="13">
    <location>
        <begin position="4"/>
        <end position="80"/>
    </location>
</feature>
<dbReference type="InterPro" id="IPR001926">
    <property type="entry name" value="TrpB-like_PALP"/>
</dbReference>
<reference evidence="14" key="1">
    <citation type="submission" date="2023-06" db="EMBL/GenBank/DDBJ databases">
        <title>Genomic of Parafulvivirga corallium.</title>
        <authorList>
            <person name="Wang G."/>
        </authorList>
    </citation>
    <scope>NUCLEOTIDE SEQUENCE</scope>
    <source>
        <strain evidence="14">BMA10</strain>
    </source>
</reference>